<dbReference type="GeneID" id="110789232"/>
<dbReference type="GO" id="GO:1990423">
    <property type="term" value="C:RZZ complex"/>
    <property type="evidence" value="ECO:0007669"/>
    <property type="project" value="TreeGrafter"/>
</dbReference>
<proteinExistence type="predicted"/>
<reference evidence="3 4" key="2">
    <citation type="submission" date="2025-05" db="UniProtKB">
        <authorList>
            <consortium name="RefSeq"/>
        </authorList>
    </citation>
    <scope>IDENTIFICATION</scope>
    <source>
        <tissue evidence="3 4">Leaf</tissue>
    </source>
</reference>
<name>A0A9R0J2A8_SPIOL</name>
<dbReference type="GO" id="GO:0007094">
    <property type="term" value="P:mitotic spindle assembly checkpoint signaling"/>
    <property type="evidence" value="ECO:0007669"/>
    <property type="project" value="TreeGrafter"/>
</dbReference>
<dbReference type="RefSeq" id="XP_056683619.1">
    <property type="nucleotide sequence ID" value="XM_056827641.1"/>
</dbReference>
<dbReference type="GO" id="GO:0005737">
    <property type="term" value="C:cytoplasm"/>
    <property type="evidence" value="ECO:0007669"/>
    <property type="project" value="GOC"/>
</dbReference>
<dbReference type="KEGG" id="soe:110799008"/>
<dbReference type="Proteomes" id="UP000813463">
    <property type="component" value="Chromosome 1"/>
</dbReference>
<accession>A0A9R0J2A8</accession>
<reference evidence="2" key="1">
    <citation type="journal article" date="2021" name="Nat. Commun.">
        <title>Genomic analyses provide insights into spinach domestication and the genetic basis of agronomic traits.</title>
        <authorList>
            <person name="Cai X."/>
            <person name="Sun X."/>
            <person name="Xu C."/>
            <person name="Sun H."/>
            <person name="Wang X."/>
            <person name="Ge C."/>
            <person name="Zhang Z."/>
            <person name="Wang Q."/>
            <person name="Fei Z."/>
            <person name="Jiao C."/>
            <person name="Wang Q."/>
        </authorList>
    </citation>
    <scope>NUCLEOTIDE SEQUENCE [LARGE SCALE GENOMIC DNA]</scope>
    <source>
        <strain evidence="2">cv. Varoflay</strain>
    </source>
</reference>
<gene>
    <name evidence="4" type="primary">LOC110789232</name>
    <name evidence="3" type="synonym">LOC110799008</name>
</gene>
<dbReference type="PANTHER" id="PTHR12205">
    <property type="entry name" value="CENTROMERE/KINETOCHORE PROTEIN ZW10"/>
    <property type="match status" value="1"/>
</dbReference>
<sequence length="109" mass="12349">MSELIISNFLSKVVPDDASKLVDFQKIMNSSSEFEIVLQEIMFISKSDKNDERLSNFADNVEVHFAVRKKREMLANARQLILRCDFTVPEVNSHSTCLISLCSSAGITY</sequence>
<dbReference type="InterPro" id="IPR048344">
    <property type="entry name" value="Zw10_middle"/>
</dbReference>
<organism evidence="2 4">
    <name type="scientific">Spinacia oleracea</name>
    <name type="common">Spinach</name>
    <dbReference type="NCBI Taxonomy" id="3562"/>
    <lineage>
        <taxon>Eukaryota</taxon>
        <taxon>Viridiplantae</taxon>
        <taxon>Streptophyta</taxon>
        <taxon>Embryophyta</taxon>
        <taxon>Tracheophyta</taxon>
        <taxon>Spermatophyta</taxon>
        <taxon>Magnoliopsida</taxon>
        <taxon>eudicotyledons</taxon>
        <taxon>Gunneridae</taxon>
        <taxon>Pentapetalae</taxon>
        <taxon>Caryophyllales</taxon>
        <taxon>Chenopodiaceae</taxon>
        <taxon>Chenopodioideae</taxon>
        <taxon>Anserineae</taxon>
        <taxon>Spinacia</taxon>
    </lineage>
</organism>
<dbReference type="GO" id="GO:0006888">
    <property type="term" value="P:endoplasmic reticulum to Golgi vesicle-mediated transport"/>
    <property type="evidence" value="ECO:0007669"/>
    <property type="project" value="TreeGrafter"/>
</dbReference>
<evidence type="ECO:0000259" key="1">
    <source>
        <dbReference type="Pfam" id="PF20665"/>
    </source>
</evidence>
<dbReference type="Proteomes" id="UP000813463">
    <property type="component" value="Chromosome 4"/>
</dbReference>
<dbReference type="AlphaFoldDB" id="A0A9R0J2A8"/>
<evidence type="ECO:0000313" key="2">
    <source>
        <dbReference type="Proteomes" id="UP000813463"/>
    </source>
</evidence>
<dbReference type="RefSeq" id="XP_056690855.1">
    <property type="nucleotide sequence ID" value="XM_056834877.1"/>
</dbReference>
<dbReference type="Pfam" id="PF20665">
    <property type="entry name" value="Zw10_middle"/>
    <property type="match status" value="1"/>
</dbReference>
<feature type="domain" description="Centromere/kinetochore protein zw10 middle" evidence="1">
    <location>
        <begin position="1"/>
        <end position="81"/>
    </location>
</feature>
<evidence type="ECO:0000313" key="4">
    <source>
        <dbReference type="RefSeq" id="XP_056690855.1"/>
    </source>
</evidence>
<dbReference type="PANTHER" id="PTHR12205:SF0">
    <property type="entry name" value="CENTROMERE_KINETOCHORE PROTEIN ZW10 HOMOLOG"/>
    <property type="match status" value="1"/>
</dbReference>
<evidence type="ECO:0000313" key="3">
    <source>
        <dbReference type="RefSeq" id="XP_056683619.1"/>
    </source>
</evidence>
<keyword evidence="2" id="KW-1185">Reference proteome</keyword>
<protein>
    <submittedName>
        <fullName evidence="3 4">Centromere/kinetochore protein zw10 homolog</fullName>
    </submittedName>
</protein>